<dbReference type="Pfam" id="PF10710">
    <property type="entry name" value="DUF2512"/>
    <property type="match status" value="1"/>
</dbReference>
<comment type="caution">
    <text evidence="2">The sequence shown here is derived from an EMBL/GenBank/DDBJ whole genome shotgun (WGS) entry which is preliminary data.</text>
</comment>
<feature type="transmembrane region" description="Helical" evidence="1">
    <location>
        <begin position="57"/>
        <end position="74"/>
    </location>
</feature>
<dbReference type="InterPro" id="IPR019649">
    <property type="entry name" value="DUF2512"/>
</dbReference>
<sequence length="117" mass="13338">MTGLLIKLIVCPLAIIVSDYLFASVNYLTIYQQIGVGLVLALSSHFMEILFLQRGSFWISNTLDFIAAFLIVYFSQYVLRGSYIEYIGAIYTSLVLTAIELVHHLYLIRSYKSEKVD</sequence>
<accession>A0ABN1J5M0</accession>
<keyword evidence="1" id="KW-0812">Transmembrane</keyword>
<proteinExistence type="predicted"/>
<protein>
    <recommendedName>
        <fullName evidence="4">DUF2512 family protein</fullName>
    </recommendedName>
</protein>
<name>A0ABN1J5M0_9CLOT</name>
<evidence type="ECO:0000313" key="3">
    <source>
        <dbReference type="Proteomes" id="UP001500339"/>
    </source>
</evidence>
<dbReference type="RefSeq" id="WP_343770928.1">
    <property type="nucleotide sequence ID" value="NZ_BAAACF010000006.1"/>
</dbReference>
<feature type="transmembrane region" description="Helical" evidence="1">
    <location>
        <begin position="86"/>
        <end position="108"/>
    </location>
</feature>
<keyword evidence="1" id="KW-1133">Transmembrane helix</keyword>
<keyword evidence="1" id="KW-0472">Membrane</keyword>
<reference evidence="2 3" key="1">
    <citation type="journal article" date="2019" name="Int. J. Syst. Evol. Microbiol.">
        <title>The Global Catalogue of Microorganisms (GCM) 10K type strain sequencing project: providing services to taxonomists for standard genome sequencing and annotation.</title>
        <authorList>
            <consortium name="The Broad Institute Genomics Platform"/>
            <consortium name="The Broad Institute Genome Sequencing Center for Infectious Disease"/>
            <person name="Wu L."/>
            <person name="Ma J."/>
        </authorList>
    </citation>
    <scope>NUCLEOTIDE SEQUENCE [LARGE SCALE GENOMIC DNA]</scope>
    <source>
        <strain evidence="2 3">JCM 1405</strain>
    </source>
</reference>
<organism evidence="2 3">
    <name type="scientific">Clostridium malenominatum</name>
    <dbReference type="NCBI Taxonomy" id="1539"/>
    <lineage>
        <taxon>Bacteria</taxon>
        <taxon>Bacillati</taxon>
        <taxon>Bacillota</taxon>
        <taxon>Clostridia</taxon>
        <taxon>Eubacteriales</taxon>
        <taxon>Clostridiaceae</taxon>
        <taxon>Clostridium</taxon>
    </lineage>
</organism>
<evidence type="ECO:0000256" key="1">
    <source>
        <dbReference type="SAM" id="Phobius"/>
    </source>
</evidence>
<dbReference type="Proteomes" id="UP001500339">
    <property type="component" value="Unassembled WGS sequence"/>
</dbReference>
<evidence type="ECO:0008006" key="4">
    <source>
        <dbReference type="Google" id="ProtNLM"/>
    </source>
</evidence>
<dbReference type="EMBL" id="BAAACF010000006">
    <property type="protein sequence ID" value="GAA0729567.1"/>
    <property type="molecule type" value="Genomic_DNA"/>
</dbReference>
<keyword evidence="3" id="KW-1185">Reference proteome</keyword>
<evidence type="ECO:0000313" key="2">
    <source>
        <dbReference type="EMBL" id="GAA0729567.1"/>
    </source>
</evidence>
<feature type="transmembrane region" description="Helical" evidence="1">
    <location>
        <begin position="29"/>
        <end position="50"/>
    </location>
</feature>
<gene>
    <name evidence="2" type="ORF">GCM10008905_29690</name>
</gene>